<proteinExistence type="predicted"/>
<reference evidence="1 2" key="1">
    <citation type="submission" date="2015-10" db="EMBL/GenBank/DDBJ databases">
        <title>Metagenome-Assembled Genomes uncover a global brackish microbiome.</title>
        <authorList>
            <person name="Hugerth L.W."/>
            <person name="Larsson J."/>
            <person name="Alneberg J."/>
            <person name="Lindh M.V."/>
            <person name="Legrand C."/>
            <person name="Pinhassi J."/>
            <person name="Andersson A.F."/>
        </authorList>
    </citation>
    <scope>NUCLEOTIDE SEQUENCE [LARGE SCALE GENOMIC DNA]</scope>
    <source>
        <strain evidence="1">BACL6 MAG-120924-bin43</strain>
    </source>
</reference>
<evidence type="ECO:0000313" key="2">
    <source>
        <dbReference type="Proteomes" id="UP000051017"/>
    </source>
</evidence>
<evidence type="ECO:0000313" key="1">
    <source>
        <dbReference type="EMBL" id="KRO48249.1"/>
    </source>
</evidence>
<comment type="caution">
    <text evidence="1">The sequence shown here is derived from an EMBL/GenBank/DDBJ whole genome shotgun (WGS) entry which is preliminary data.</text>
</comment>
<name>A0A0R2QD33_9ACTN</name>
<protein>
    <submittedName>
        <fullName evidence="1">Uncharacterized protein</fullName>
    </submittedName>
</protein>
<dbReference type="AlphaFoldDB" id="A0A0R2QD33"/>
<sequence length="431" mass="46177">MSNTPGVVSSISLSARVRPAAHVLGVRGGGWNAIVNERGSVRLNDGSPVLDWHIAADDRWHDPSTEPSVRQIRRAGVPVVETRLRIPGGDAIQRVYAVADAGGLVVIEITNESTLPIAVAFTRPDVVSSRTPSPRGAQGIELPAGSVVFPVAHGSTLRVAMHAPKNLVANIDVERLPSYEQLQKGWLKAVEQAGYVIVPEGAVAPLVARLRSDALILSGYEIEDWGIGAGGDCANDPVAYILTLQELLRMGEKLTGELTHIRVDHAARLAQCVETLLKDNKKASILPWDVERALFAAQFVFARMGENRAADDVAAAQLRLSGAAEPPNVMPTDIRAIAWVEEKMVAVQRDGSVQIFGRGIPRLWLGANLECHRVSAGPLHTVSFGIRWHGEKPALLWEVAGPAGVKLSAGLCDPTWSSIESTGETLLLGFV</sequence>
<dbReference type="Proteomes" id="UP000051017">
    <property type="component" value="Unassembled WGS sequence"/>
</dbReference>
<dbReference type="EMBL" id="LIBJ01000105">
    <property type="protein sequence ID" value="KRO48249.1"/>
    <property type="molecule type" value="Genomic_DNA"/>
</dbReference>
<gene>
    <name evidence="1" type="ORF">ABR75_02245</name>
</gene>
<accession>A0A0R2QD33</accession>
<organism evidence="1 2">
    <name type="scientific">Acidimicrobiia bacterium BACL6 MAG-120924-bin43</name>
    <dbReference type="NCBI Taxonomy" id="1655583"/>
    <lineage>
        <taxon>Bacteria</taxon>
        <taxon>Bacillati</taxon>
        <taxon>Actinomycetota</taxon>
        <taxon>Acidimicrobiia</taxon>
        <taxon>acIV cluster</taxon>
    </lineage>
</organism>